<evidence type="ECO:0000256" key="7">
    <source>
        <dbReference type="ARBA" id="ARBA00022777"/>
    </source>
</evidence>
<dbReference type="SMART" id="SM00387">
    <property type="entry name" value="HATPase_c"/>
    <property type="match status" value="1"/>
</dbReference>
<dbReference type="InterPro" id="IPR005467">
    <property type="entry name" value="His_kinase_dom"/>
</dbReference>
<comment type="subcellular location">
    <subcellularLocation>
        <location evidence="2">Membrane</location>
    </subcellularLocation>
</comment>
<evidence type="ECO:0000256" key="10">
    <source>
        <dbReference type="SAM" id="MobiDB-lite"/>
    </source>
</evidence>
<keyword evidence="6" id="KW-0547">Nucleotide-binding</keyword>
<proteinExistence type="predicted"/>
<evidence type="ECO:0000259" key="12">
    <source>
        <dbReference type="PROSITE" id="PS50109"/>
    </source>
</evidence>
<dbReference type="InterPro" id="IPR003661">
    <property type="entry name" value="HisK_dim/P_dom"/>
</dbReference>
<organism evidence="14 15">
    <name type="scientific">Aureliella helgolandensis</name>
    <dbReference type="NCBI Taxonomy" id="2527968"/>
    <lineage>
        <taxon>Bacteria</taxon>
        <taxon>Pseudomonadati</taxon>
        <taxon>Planctomycetota</taxon>
        <taxon>Planctomycetia</taxon>
        <taxon>Pirellulales</taxon>
        <taxon>Pirellulaceae</taxon>
        <taxon>Aureliella</taxon>
    </lineage>
</organism>
<evidence type="ECO:0000256" key="8">
    <source>
        <dbReference type="ARBA" id="ARBA00022840"/>
    </source>
</evidence>
<evidence type="ECO:0000256" key="3">
    <source>
        <dbReference type="ARBA" id="ARBA00012438"/>
    </source>
</evidence>
<evidence type="ECO:0000256" key="5">
    <source>
        <dbReference type="ARBA" id="ARBA00022679"/>
    </source>
</evidence>
<dbReference type="PANTHER" id="PTHR43065:SF46">
    <property type="entry name" value="C4-DICARBOXYLATE TRANSPORT SENSOR PROTEIN DCTB"/>
    <property type="match status" value="1"/>
</dbReference>
<dbReference type="Gene3D" id="3.30.565.10">
    <property type="entry name" value="Histidine kinase-like ATPase, C-terminal domain"/>
    <property type="match status" value="1"/>
</dbReference>
<dbReference type="PANTHER" id="PTHR43065">
    <property type="entry name" value="SENSOR HISTIDINE KINASE"/>
    <property type="match status" value="1"/>
</dbReference>
<accession>A0A518GGK1</accession>
<evidence type="ECO:0000256" key="6">
    <source>
        <dbReference type="ARBA" id="ARBA00022741"/>
    </source>
</evidence>
<dbReference type="InterPro" id="IPR003594">
    <property type="entry name" value="HATPase_dom"/>
</dbReference>
<feature type="domain" description="Histidine kinase" evidence="12">
    <location>
        <begin position="300"/>
        <end position="542"/>
    </location>
</feature>
<dbReference type="CDD" id="cd06225">
    <property type="entry name" value="HAMP"/>
    <property type="match status" value="1"/>
</dbReference>
<evidence type="ECO:0000313" key="15">
    <source>
        <dbReference type="Proteomes" id="UP000318017"/>
    </source>
</evidence>
<protein>
    <recommendedName>
        <fullName evidence="3">histidine kinase</fullName>
        <ecNumber evidence="3">2.7.13.3</ecNumber>
    </recommendedName>
</protein>
<evidence type="ECO:0000259" key="13">
    <source>
        <dbReference type="PROSITE" id="PS50885"/>
    </source>
</evidence>
<dbReference type="Gene3D" id="6.10.340.10">
    <property type="match status" value="1"/>
</dbReference>
<keyword evidence="11" id="KW-0472">Membrane</keyword>
<dbReference type="GO" id="GO:0005524">
    <property type="term" value="F:ATP binding"/>
    <property type="evidence" value="ECO:0007669"/>
    <property type="project" value="UniProtKB-KW"/>
</dbReference>
<dbReference type="AlphaFoldDB" id="A0A518GGK1"/>
<name>A0A518GGK1_9BACT</name>
<keyword evidence="4" id="KW-0597">Phosphoprotein</keyword>
<gene>
    <name evidence="14" type="primary">zraS_8</name>
    <name evidence="14" type="ORF">Q31a_61030</name>
</gene>
<keyword evidence="11" id="KW-0812">Transmembrane</keyword>
<dbReference type="InterPro" id="IPR004358">
    <property type="entry name" value="Sig_transdc_His_kin-like_C"/>
</dbReference>
<dbReference type="Gene3D" id="1.10.287.130">
    <property type="match status" value="1"/>
</dbReference>
<keyword evidence="15" id="KW-1185">Reference proteome</keyword>
<dbReference type="EMBL" id="CP036298">
    <property type="protein sequence ID" value="QDV27710.1"/>
    <property type="molecule type" value="Genomic_DNA"/>
</dbReference>
<keyword evidence="5 14" id="KW-0808">Transferase</keyword>
<dbReference type="PRINTS" id="PR00344">
    <property type="entry name" value="BCTRLSENSOR"/>
</dbReference>
<keyword evidence="11" id="KW-1133">Transmembrane helix</keyword>
<evidence type="ECO:0000256" key="2">
    <source>
        <dbReference type="ARBA" id="ARBA00004370"/>
    </source>
</evidence>
<dbReference type="Pfam" id="PF00512">
    <property type="entry name" value="HisKA"/>
    <property type="match status" value="1"/>
</dbReference>
<feature type="transmembrane region" description="Helical" evidence="11">
    <location>
        <begin position="195"/>
        <end position="218"/>
    </location>
</feature>
<dbReference type="Pfam" id="PF02518">
    <property type="entry name" value="HATPase_c"/>
    <property type="match status" value="1"/>
</dbReference>
<dbReference type="SMART" id="SM00388">
    <property type="entry name" value="HisKA"/>
    <property type="match status" value="1"/>
</dbReference>
<dbReference type="PROSITE" id="PS50109">
    <property type="entry name" value="HIS_KIN"/>
    <property type="match status" value="1"/>
</dbReference>
<feature type="compositionally biased region" description="Polar residues" evidence="10">
    <location>
        <begin position="340"/>
        <end position="351"/>
    </location>
</feature>
<keyword evidence="7" id="KW-0418">Kinase</keyword>
<feature type="domain" description="HAMP" evidence="13">
    <location>
        <begin position="220"/>
        <end position="272"/>
    </location>
</feature>
<evidence type="ECO:0000256" key="9">
    <source>
        <dbReference type="ARBA" id="ARBA00023012"/>
    </source>
</evidence>
<dbReference type="PROSITE" id="PS50885">
    <property type="entry name" value="HAMP"/>
    <property type="match status" value="1"/>
</dbReference>
<dbReference type="KEGG" id="ahel:Q31a_61030"/>
<dbReference type="SMART" id="SM00304">
    <property type="entry name" value="HAMP"/>
    <property type="match status" value="1"/>
</dbReference>
<feature type="region of interest" description="Disordered" evidence="10">
    <location>
        <begin position="330"/>
        <end position="351"/>
    </location>
</feature>
<dbReference type="CDD" id="cd00082">
    <property type="entry name" value="HisKA"/>
    <property type="match status" value="1"/>
</dbReference>
<keyword evidence="8" id="KW-0067">ATP-binding</keyword>
<dbReference type="EC" id="2.7.13.3" evidence="3"/>
<evidence type="ECO:0000256" key="1">
    <source>
        <dbReference type="ARBA" id="ARBA00000085"/>
    </source>
</evidence>
<evidence type="ECO:0000313" key="14">
    <source>
        <dbReference type="EMBL" id="QDV27710.1"/>
    </source>
</evidence>
<dbReference type="InterPro" id="IPR003660">
    <property type="entry name" value="HAMP_dom"/>
</dbReference>
<dbReference type="Proteomes" id="UP000318017">
    <property type="component" value="Chromosome"/>
</dbReference>
<sequence>MLSRMLIRKKILLSTVLLTVTLLLLVYCSLRSAYAYRDLTLVVEQLAGELEASSDLRFEMDELLRLSSTVQRPSPSSGLMLFVQTQPQQRLEFHNQVHKVDTQLGDYEHELVNKFDFDHLLSDRSPERKCVSEIRRKLDGIKWLCNGNDPAFFSGTASWLQNDMQLLMEDVRELPTFILERMKHFRGEVRSRYRALIIIITFSSAIALTIVAIMFWFFRNSVVQPFKTLLSGSRQIARGDFNHRIYLSSQDELSELADALNKMTSSFVEIQQNLNEKVQERSREVVRSEQLASVGFLAAGVAHEINNPLASIAWSAEALESRLHEILHRPAEITEEDSTGETSQTALSQRSNYDDQQIEVLRKYLARIQDEAFRCKGITERLLDFSRLGETQRKQPTEIDESVSDVIALVKHLGQYRNKKLEYIGQAGVTAEVSPTEFKQVVLNLLTNSLDACEEGGVVRVRLQADQECFTLEVSDNGCGMTQEVLKHLFEPFFTRRRDGRGTGLGLSISYRIVQDHGGTLVPASSGPGQGSQLTLTLPLRSTSSTSYERFKAAA</sequence>
<comment type="catalytic activity">
    <reaction evidence="1">
        <text>ATP + protein L-histidine = ADP + protein N-phospho-L-histidine.</text>
        <dbReference type="EC" id="2.7.13.3"/>
    </reaction>
</comment>
<keyword evidence="9" id="KW-0902">Two-component regulatory system</keyword>
<dbReference type="SUPFAM" id="SSF47384">
    <property type="entry name" value="Homodimeric domain of signal transducing histidine kinase"/>
    <property type="match status" value="1"/>
</dbReference>
<dbReference type="Pfam" id="PF00672">
    <property type="entry name" value="HAMP"/>
    <property type="match status" value="1"/>
</dbReference>
<dbReference type="GO" id="GO:0016020">
    <property type="term" value="C:membrane"/>
    <property type="evidence" value="ECO:0007669"/>
    <property type="project" value="UniProtKB-SubCell"/>
</dbReference>
<dbReference type="SUPFAM" id="SSF55874">
    <property type="entry name" value="ATPase domain of HSP90 chaperone/DNA topoisomerase II/histidine kinase"/>
    <property type="match status" value="1"/>
</dbReference>
<dbReference type="InterPro" id="IPR036097">
    <property type="entry name" value="HisK_dim/P_sf"/>
</dbReference>
<dbReference type="InterPro" id="IPR036890">
    <property type="entry name" value="HATPase_C_sf"/>
</dbReference>
<evidence type="ECO:0000256" key="4">
    <source>
        <dbReference type="ARBA" id="ARBA00022553"/>
    </source>
</evidence>
<dbReference type="GO" id="GO:0000155">
    <property type="term" value="F:phosphorelay sensor kinase activity"/>
    <property type="evidence" value="ECO:0007669"/>
    <property type="project" value="InterPro"/>
</dbReference>
<evidence type="ECO:0000256" key="11">
    <source>
        <dbReference type="SAM" id="Phobius"/>
    </source>
</evidence>
<dbReference type="SUPFAM" id="SSF158472">
    <property type="entry name" value="HAMP domain-like"/>
    <property type="match status" value="1"/>
</dbReference>
<reference evidence="14 15" key="1">
    <citation type="submission" date="2019-02" db="EMBL/GenBank/DDBJ databases">
        <title>Deep-cultivation of Planctomycetes and their phenomic and genomic characterization uncovers novel biology.</title>
        <authorList>
            <person name="Wiegand S."/>
            <person name="Jogler M."/>
            <person name="Boedeker C."/>
            <person name="Pinto D."/>
            <person name="Vollmers J."/>
            <person name="Rivas-Marin E."/>
            <person name="Kohn T."/>
            <person name="Peeters S.H."/>
            <person name="Heuer A."/>
            <person name="Rast P."/>
            <person name="Oberbeckmann S."/>
            <person name="Bunk B."/>
            <person name="Jeske O."/>
            <person name="Meyerdierks A."/>
            <person name="Storesund J.E."/>
            <person name="Kallscheuer N."/>
            <person name="Luecker S."/>
            <person name="Lage O.M."/>
            <person name="Pohl T."/>
            <person name="Merkel B.J."/>
            <person name="Hornburger P."/>
            <person name="Mueller R.-W."/>
            <person name="Bruemmer F."/>
            <person name="Labrenz M."/>
            <person name="Spormann A.M."/>
            <person name="Op den Camp H."/>
            <person name="Overmann J."/>
            <person name="Amann R."/>
            <person name="Jetten M.S.M."/>
            <person name="Mascher T."/>
            <person name="Medema M.H."/>
            <person name="Devos D.P."/>
            <person name="Kaster A.-K."/>
            <person name="Ovreas L."/>
            <person name="Rohde M."/>
            <person name="Galperin M.Y."/>
            <person name="Jogler C."/>
        </authorList>
    </citation>
    <scope>NUCLEOTIDE SEQUENCE [LARGE SCALE GENOMIC DNA]</scope>
    <source>
        <strain evidence="14 15">Q31a</strain>
    </source>
</reference>